<evidence type="ECO:0000259" key="1">
    <source>
        <dbReference type="Pfam" id="PF03992"/>
    </source>
</evidence>
<proteinExistence type="predicted"/>
<organism evidence="2 3">
    <name type="scientific">Levilactobacillus lanxiensis</name>
    <dbReference type="NCBI Taxonomy" id="2799568"/>
    <lineage>
        <taxon>Bacteria</taxon>
        <taxon>Bacillati</taxon>
        <taxon>Bacillota</taxon>
        <taxon>Bacilli</taxon>
        <taxon>Lactobacillales</taxon>
        <taxon>Lactobacillaceae</taxon>
        <taxon>Levilactobacillus</taxon>
    </lineage>
</organism>
<name>A0ABW4D522_9LACO</name>
<feature type="domain" description="ABM" evidence="1">
    <location>
        <begin position="73"/>
        <end position="140"/>
    </location>
</feature>
<keyword evidence="3" id="KW-1185">Reference proteome</keyword>
<evidence type="ECO:0000313" key="3">
    <source>
        <dbReference type="Proteomes" id="UP001597189"/>
    </source>
</evidence>
<evidence type="ECO:0000313" key="2">
    <source>
        <dbReference type="EMBL" id="MFD1455655.1"/>
    </source>
</evidence>
<dbReference type="Pfam" id="PF03992">
    <property type="entry name" value="ABM"/>
    <property type="match status" value="1"/>
</dbReference>
<gene>
    <name evidence="2" type="ORF">ACFQ44_08120</name>
</gene>
<keyword evidence="2" id="KW-0560">Oxidoreductase</keyword>
<dbReference type="RefSeq" id="WP_203645431.1">
    <property type="nucleotide sequence ID" value="NZ_BOLN01000005.1"/>
</dbReference>
<reference evidence="3" key="1">
    <citation type="journal article" date="2019" name="Int. J. Syst. Evol. Microbiol.">
        <title>The Global Catalogue of Microorganisms (GCM) 10K type strain sequencing project: providing services to taxonomists for standard genome sequencing and annotation.</title>
        <authorList>
            <consortium name="The Broad Institute Genomics Platform"/>
            <consortium name="The Broad Institute Genome Sequencing Center for Infectious Disease"/>
            <person name="Wu L."/>
            <person name="Ma J."/>
        </authorList>
    </citation>
    <scope>NUCLEOTIDE SEQUENCE [LARGE SCALE GENOMIC DNA]</scope>
    <source>
        <strain evidence="3">CCM 8979</strain>
    </source>
</reference>
<protein>
    <submittedName>
        <fullName evidence="2">Antibiotic biosynthesis monooxygenase</fullName>
    </submittedName>
</protein>
<dbReference type="Proteomes" id="UP001597189">
    <property type="component" value="Unassembled WGS sequence"/>
</dbReference>
<dbReference type="Gene3D" id="3.30.70.100">
    <property type="match status" value="1"/>
</dbReference>
<dbReference type="InterPro" id="IPR007138">
    <property type="entry name" value="ABM_dom"/>
</dbReference>
<dbReference type="SUPFAM" id="SSF54909">
    <property type="entry name" value="Dimeric alpha+beta barrel"/>
    <property type="match status" value="1"/>
</dbReference>
<comment type="caution">
    <text evidence="2">The sequence shown here is derived from an EMBL/GenBank/DDBJ whole genome shotgun (WGS) entry which is preliminary data.</text>
</comment>
<sequence length="165" mass="18454">MLHQLSATFGSRDMLDGIIAQNPDRQLVLMADSGGDEGLQLVDVSGQPSVFKSNLDYQVQLHQGSQQWQGFFNFNYFTLDPDAAKVFNAKANRFAGNGLPSGMTAFYVLTKQKSANEYVLLTMWDDSQAYSLWRHSPAFAPFDVYSTSANHFHAASYQQVKPEKD</sequence>
<dbReference type="EMBL" id="JBHTOD010000005">
    <property type="protein sequence ID" value="MFD1455655.1"/>
    <property type="molecule type" value="Genomic_DNA"/>
</dbReference>
<accession>A0ABW4D522</accession>
<dbReference type="GO" id="GO:0004497">
    <property type="term" value="F:monooxygenase activity"/>
    <property type="evidence" value="ECO:0007669"/>
    <property type="project" value="UniProtKB-KW"/>
</dbReference>
<keyword evidence="2" id="KW-0503">Monooxygenase</keyword>
<dbReference type="InterPro" id="IPR011008">
    <property type="entry name" value="Dimeric_a/b-barrel"/>
</dbReference>